<dbReference type="EMBL" id="VUJX02000004">
    <property type="protein sequence ID" value="KAL0937452.1"/>
    <property type="molecule type" value="Genomic_DNA"/>
</dbReference>
<sequence length="408" mass="46344">MRMRQRTPHRKSRFGCKECKQRHVKCDESRPSCVNCSTALRRCSYLDAETTLPSPSAFMYQCPSPATSTESSAATAGSVPFVEPPGYRPQYPPTEPYDLRHMELLFHFEHELGSAFGWGDSTSKRYQQMSIKQALRTPYLMDELLALSAAHKSTLSGQDQMFYRAEATRLQTRALSQFNIAKAEVSNDNFLAIFLYSTWLGQHVLFDTFTHPGDFATILDKLVHCMNLHRGIRTIVAGSWATLRGHLMTHLGSDSHFIDTIIVEPDRYEKGNECAGLIELFDNSDLGEPTRNACREAIEALQLMFDIQRNPELTPGRRMATVQEWSIRIPTEYVNLLDQRRPEALVVLAYWGVLLHQSRGYWAYANAGRALVQSVSAQLGSYWGEWLAWPQRMVEESDPSILCHTPIA</sequence>
<evidence type="ECO:0000313" key="1">
    <source>
        <dbReference type="EMBL" id="KAL0937452.1"/>
    </source>
</evidence>
<comment type="caution">
    <text evidence="1">The sequence shown here is derived from an EMBL/GenBank/DDBJ whole genome shotgun (WGS) entry which is preliminary data.</text>
</comment>
<keyword evidence="2" id="KW-1185">Reference proteome</keyword>
<organism evidence="1 2">
    <name type="scientific">Colletotrichum truncatum</name>
    <name type="common">Anthracnose fungus</name>
    <name type="synonym">Colletotrichum capsici</name>
    <dbReference type="NCBI Taxonomy" id="5467"/>
    <lineage>
        <taxon>Eukaryota</taxon>
        <taxon>Fungi</taxon>
        <taxon>Dikarya</taxon>
        <taxon>Ascomycota</taxon>
        <taxon>Pezizomycotina</taxon>
        <taxon>Sordariomycetes</taxon>
        <taxon>Hypocreomycetidae</taxon>
        <taxon>Glomerellales</taxon>
        <taxon>Glomerellaceae</taxon>
        <taxon>Colletotrichum</taxon>
        <taxon>Colletotrichum truncatum species complex</taxon>
    </lineage>
</organism>
<gene>
    <name evidence="1" type="ORF">CTRU02_207183</name>
</gene>
<reference evidence="1 2" key="1">
    <citation type="journal article" date="2020" name="Phytopathology">
        <title>Genome Sequence Resources of Colletotrichum truncatum, C. plurivorum, C. musicola, and C. sojae: Four Species Pathogenic to Soybean (Glycine max).</title>
        <authorList>
            <person name="Rogerio F."/>
            <person name="Boufleur T.R."/>
            <person name="Ciampi-Guillardi M."/>
            <person name="Sukno S.A."/>
            <person name="Thon M.R."/>
            <person name="Massola Junior N.S."/>
            <person name="Baroncelli R."/>
        </authorList>
    </citation>
    <scope>NUCLEOTIDE SEQUENCE [LARGE SCALE GENOMIC DNA]</scope>
    <source>
        <strain evidence="1 2">CMES1059</strain>
    </source>
</reference>
<proteinExistence type="predicted"/>
<evidence type="ECO:0000313" key="2">
    <source>
        <dbReference type="Proteomes" id="UP000805649"/>
    </source>
</evidence>
<protein>
    <submittedName>
        <fullName evidence="1">C6 finger domain-containing protein</fullName>
    </submittedName>
</protein>
<accession>A0ACC3Z036</accession>
<dbReference type="Proteomes" id="UP000805649">
    <property type="component" value="Unassembled WGS sequence"/>
</dbReference>
<name>A0ACC3Z036_COLTU</name>